<dbReference type="GO" id="GO:0046933">
    <property type="term" value="F:proton-transporting ATP synthase activity, rotational mechanism"/>
    <property type="evidence" value="ECO:0007669"/>
    <property type="project" value="UniProtKB-UniRule"/>
</dbReference>
<dbReference type="RefSeq" id="WP_115222799.1">
    <property type="nucleotide sequence ID" value="NZ_CAXYJE010000001.1"/>
</dbReference>
<dbReference type="Pfam" id="PF02823">
    <property type="entry name" value="ATP-synt_DE_N"/>
    <property type="match status" value="1"/>
</dbReference>
<evidence type="ECO:0000256" key="1">
    <source>
        <dbReference type="ARBA" id="ARBA00003543"/>
    </source>
</evidence>
<evidence type="ECO:0000256" key="2">
    <source>
        <dbReference type="ARBA" id="ARBA00004202"/>
    </source>
</evidence>
<dbReference type="InterPro" id="IPR036794">
    <property type="entry name" value="ATP_F1_dsu/esu_C_sf"/>
</dbReference>
<dbReference type="GO" id="GO:0016787">
    <property type="term" value="F:hydrolase activity"/>
    <property type="evidence" value="ECO:0007669"/>
    <property type="project" value="UniProtKB-KW"/>
</dbReference>
<dbReference type="PANTHER" id="PTHR13822:SF10">
    <property type="entry name" value="ATP SYNTHASE EPSILON CHAIN, CHLOROPLASTIC"/>
    <property type="match status" value="1"/>
</dbReference>
<evidence type="ECO:0000256" key="10">
    <source>
        <dbReference type="ARBA" id="ARBA00023136"/>
    </source>
</evidence>
<proteinExistence type="inferred from homology"/>
<keyword evidence="8 15" id="KW-0375">Hydrogen ion transport</keyword>
<evidence type="ECO:0000259" key="17">
    <source>
        <dbReference type="Pfam" id="PF00401"/>
    </source>
</evidence>
<evidence type="ECO:0000256" key="6">
    <source>
        <dbReference type="ARBA" id="ARBA00022448"/>
    </source>
</evidence>
<dbReference type="Pfam" id="PF00401">
    <property type="entry name" value="ATP-synt_DE"/>
    <property type="match status" value="1"/>
</dbReference>
<comment type="similarity">
    <text evidence="3 15 16">Belongs to the ATPase epsilon chain family.</text>
</comment>
<keyword evidence="6 15" id="KW-0813">Transport</keyword>
<evidence type="ECO:0000256" key="14">
    <source>
        <dbReference type="ARBA" id="ARBA00031795"/>
    </source>
</evidence>
<evidence type="ECO:0000256" key="4">
    <source>
        <dbReference type="ARBA" id="ARBA00011648"/>
    </source>
</evidence>
<evidence type="ECO:0000256" key="3">
    <source>
        <dbReference type="ARBA" id="ARBA00005712"/>
    </source>
</evidence>
<dbReference type="SUPFAM" id="SSF46604">
    <property type="entry name" value="Epsilon subunit of F1F0-ATP synthase C-terminal domain"/>
    <property type="match status" value="1"/>
</dbReference>
<dbReference type="OrthoDB" id="9791445at2"/>
<dbReference type="InterPro" id="IPR020546">
    <property type="entry name" value="ATP_synth_F1_dsu/esu_N"/>
</dbReference>
<evidence type="ECO:0000256" key="15">
    <source>
        <dbReference type="HAMAP-Rule" id="MF_00530"/>
    </source>
</evidence>
<dbReference type="FunFam" id="2.60.15.10:FF:000001">
    <property type="entry name" value="ATP synthase epsilon chain"/>
    <property type="match status" value="1"/>
</dbReference>
<feature type="domain" description="ATP synthase epsilon subunit C-terminal" evidence="17">
    <location>
        <begin position="88"/>
        <end position="133"/>
    </location>
</feature>
<keyword evidence="9 15" id="KW-0406">Ion transport</keyword>
<dbReference type="InterPro" id="IPR001469">
    <property type="entry name" value="ATP_synth_F1_dsu/esu"/>
</dbReference>
<comment type="subcellular location">
    <subcellularLocation>
        <location evidence="2 15">Cell membrane</location>
        <topology evidence="2 15">Peripheral membrane protein</topology>
    </subcellularLocation>
</comment>
<evidence type="ECO:0000313" key="20">
    <source>
        <dbReference type="Proteomes" id="UP000254677"/>
    </source>
</evidence>
<keyword evidence="7 15" id="KW-1003">Cell membrane</keyword>
<sequence length="140" mass="14994">MARTTHLDIVSAEQEIFSGVVEMVIATGELGEIGVVPGHAPLLTVLKPGEIRVTRQGGAQEIYYVSGGMLEVQPHYVTVLADTVERAEEIDEAAALAAKARAEEAIANKGAELDYSRAASELARAVAQIRAIQKLRKKTK</sequence>
<accession>A0A378JDE6</accession>
<evidence type="ECO:0000256" key="13">
    <source>
        <dbReference type="ARBA" id="ARBA00030215"/>
    </source>
</evidence>
<evidence type="ECO:0000256" key="12">
    <source>
        <dbReference type="ARBA" id="ARBA00023310"/>
    </source>
</evidence>
<dbReference type="FunFam" id="1.20.5.440:FF:000001">
    <property type="entry name" value="ATP synthase epsilon chain"/>
    <property type="match status" value="1"/>
</dbReference>
<keyword evidence="12 15" id="KW-0066">ATP synthesis</keyword>
<dbReference type="NCBIfam" id="NF001847">
    <property type="entry name" value="PRK00571.1-4"/>
    <property type="match status" value="1"/>
</dbReference>
<dbReference type="PANTHER" id="PTHR13822">
    <property type="entry name" value="ATP SYNTHASE DELTA/EPSILON CHAIN"/>
    <property type="match status" value="1"/>
</dbReference>
<protein>
    <recommendedName>
        <fullName evidence="5 15">ATP synthase epsilon chain</fullName>
    </recommendedName>
    <alternativeName>
        <fullName evidence="14 15">ATP synthase F1 sector epsilon subunit</fullName>
    </alternativeName>
    <alternativeName>
        <fullName evidence="13 15">F-ATPase epsilon subunit</fullName>
    </alternativeName>
</protein>
<evidence type="ECO:0000256" key="16">
    <source>
        <dbReference type="RuleBase" id="RU003656"/>
    </source>
</evidence>
<comment type="subunit">
    <text evidence="4 15 16">F-type ATPases have 2 components, CF(1) - the catalytic core - and CF(0) - the membrane proton channel. CF(1) has five subunits: alpha(3), beta(3), gamma(1), delta(1), epsilon(1). CF(0) has three main subunits: a, b and c.</text>
</comment>
<reference evidence="19 20" key="1">
    <citation type="submission" date="2018-06" db="EMBL/GenBank/DDBJ databases">
        <authorList>
            <consortium name="Pathogen Informatics"/>
            <person name="Doyle S."/>
        </authorList>
    </citation>
    <scope>NUCLEOTIDE SEQUENCE [LARGE SCALE GENOMIC DNA]</scope>
    <source>
        <strain evidence="19 20">NCTC13292</strain>
    </source>
</reference>
<comment type="function">
    <text evidence="1 15">Produces ATP from ADP in the presence of a proton gradient across the membrane.</text>
</comment>
<dbReference type="InterPro" id="IPR036771">
    <property type="entry name" value="ATPsynth_dsu/esu_N"/>
</dbReference>
<dbReference type="GO" id="GO:0005524">
    <property type="term" value="F:ATP binding"/>
    <property type="evidence" value="ECO:0007669"/>
    <property type="project" value="UniProtKB-UniRule"/>
</dbReference>
<dbReference type="SUPFAM" id="SSF51344">
    <property type="entry name" value="Epsilon subunit of F1F0-ATP synthase N-terminal domain"/>
    <property type="match status" value="1"/>
</dbReference>
<keyword evidence="19" id="KW-0378">Hydrolase</keyword>
<dbReference type="EMBL" id="UGOA01000001">
    <property type="protein sequence ID" value="STX45068.1"/>
    <property type="molecule type" value="Genomic_DNA"/>
</dbReference>
<feature type="domain" description="ATP synthase F1 complex delta/epsilon subunit N-terminal" evidence="18">
    <location>
        <begin position="6"/>
        <end position="83"/>
    </location>
</feature>
<evidence type="ECO:0000256" key="5">
    <source>
        <dbReference type="ARBA" id="ARBA00014480"/>
    </source>
</evidence>
<dbReference type="GO" id="GO:0005886">
    <property type="term" value="C:plasma membrane"/>
    <property type="evidence" value="ECO:0007669"/>
    <property type="project" value="UniProtKB-SubCell"/>
</dbReference>
<dbReference type="GO" id="GO:0045259">
    <property type="term" value="C:proton-transporting ATP synthase complex"/>
    <property type="evidence" value="ECO:0007669"/>
    <property type="project" value="UniProtKB-KW"/>
</dbReference>
<evidence type="ECO:0000313" key="19">
    <source>
        <dbReference type="EMBL" id="STX45068.1"/>
    </source>
</evidence>
<dbReference type="Gene3D" id="2.60.15.10">
    <property type="entry name" value="F0F1 ATP synthase delta/epsilon subunit, N-terminal"/>
    <property type="match status" value="1"/>
</dbReference>
<evidence type="ECO:0000256" key="9">
    <source>
        <dbReference type="ARBA" id="ARBA00023065"/>
    </source>
</evidence>
<dbReference type="Proteomes" id="UP000254677">
    <property type="component" value="Unassembled WGS sequence"/>
</dbReference>
<keyword evidence="11 15" id="KW-0139">CF(1)</keyword>
<keyword evidence="10 15" id="KW-0472">Membrane</keyword>
<dbReference type="HAMAP" id="MF_00530">
    <property type="entry name" value="ATP_synth_epsil_bac"/>
    <property type="match status" value="1"/>
</dbReference>
<evidence type="ECO:0000256" key="7">
    <source>
        <dbReference type="ARBA" id="ARBA00022475"/>
    </source>
</evidence>
<evidence type="ECO:0000256" key="8">
    <source>
        <dbReference type="ARBA" id="ARBA00022781"/>
    </source>
</evidence>
<name>A0A378JDE6_9GAMM</name>
<dbReference type="InterPro" id="IPR020547">
    <property type="entry name" value="ATP_synth_F1_esu_C"/>
</dbReference>
<evidence type="ECO:0000256" key="11">
    <source>
        <dbReference type="ARBA" id="ARBA00023196"/>
    </source>
</evidence>
<keyword evidence="20" id="KW-1185">Reference proteome</keyword>
<dbReference type="AlphaFoldDB" id="A0A378JDE6"/>
<evidence type="ECO:0000259" key="18">
    <source>
        <dbReference type="Pfam" id="PF02823"/>
    </source>
</evidence>
<gene>
    <name evidence="15 19" type="primary">atpC</name>
    <name evidence="19" type="ORF">NCTC13292_03089</name>
</gene>
<dbReference type="Gene3D" id="1.20.5.440">
    <property type="entry name" value="ATP synthase delta/epsilon subunit, C-terminal domain"/>
    <property type="match status" value="1"/>
</dbReference>
<organism evidence="19 20">
    <name type="scientific">Legionella donaldsonii</name>
    <dbReference type="NCBI Taxonomy" id="45060"/>
    <lineage>
        <taxon>Bacteria</taxon>
        <taxon>Pseudomonadati</taxon>
        <taxon>Pseudomonadota</taxon>
        <taxon>Gammaproteobacteria</taxon>
        <taxon>Legionellales</taxon>
        <taxon>Legionellaceae</taxon>
        <taxon>Legionella</taxon>
    </lineage>
</organism>
<dbReference type="NCBIfam" id="TIGR01216">
    <property type="entry name" value="ATP_synt_epsi"/>
    <property type="match status" value="1"/>
</dbReference>
<dbReference type="CDD" id="cd12152">
    <property type="entry name" value="F1-ATPase_delta"/>
    <property type="match status" value="1"/>
</dbReference>